<name>K2M9V7_9HYPH</name>
<protein>
    <submittedName>
        <fullName evidence="3">Putative phage tail protein</fullName>
    </submittedName>
</protein>
<keyword evidence="1" id="KW-0175">Coiled coil</keyword>
<proteinExistence type="predicted"/>
<dbReference type="STRING" id="391937.NA2_10638"/>
<sequence length="486" mass="48791">MVKTPRTRHSKPQREPVTIDLPPDQVKRETADTAKAGGEEKPGAAAPKDQTHAGPKQPDTAGKTGALKEAGPEKAAEQKPQQAKDQEGQGGFGRTSASGETPKVDAGKAASNARPASPAGRGGGSMLGAGVAGGVIALALAGGLQWAGILPGLKPETRTADPAMETLRQQVAALEDRLDDQQGRLEAAGGVDAGADVGEALSQASQRADALDGRISELDSQLATLQDAVSSGAAGDGASAEALAARLSNLEAAAGAGGDDAALQEVTSRIATLQADIAKASEDTGAAASASSENAAALSRLSAEIESLRQEVAKNNDAPRMALVIAASALKSAVERGAPFAGELDTYAAIAPDAEALAPLREHAAKGVPSRTTLAAQVPEFATRIVAAANRASGNDGGIIDNLMSSARSLVVVRPVGSVEGNGVDAIAARFEAAVIAGDYQKALAEYETLPDAGKQAAGDFAQMLAARHAADEALDKALSDALKGA</sequence>
<feature type="region of interest" description="Disordered" evidence="2">
    <location>
        <begin position="1"/>
        <end position="121"/>
    </location>
</feature>
<feature type="coiled-coil region" evidence="1">
    <location>
        <begin position="164"/>
        <end position="228"/>
    </location>
</feature>
<feature type="coiled-coil region" evidence="1">
    <location>
        <begin position="263"/>
        <end position="318"/>
    </location>
</feature>
<keyword evidence="4" id="KW-1185">Reference proteome</keyword>
<gene>
    <name evidence="3" type="ORF">NA2_10638</name>
</gene>
<evidence type="ECO:0000256" key="2">
    <source>
        <dbReference type="SAM" id="MobiDB-lite"/>
    </source>
</evidence>
<feature type="compositionally biased region" description="Basic residues" evidence="2">
    <location>
        <begin position="1"/>
        <end position="11"/>
    </location>
</feature>
<dbReference type="AlphaFoldDB" id="K2M9V7"/>
<organism evidence="3 4">
    <name type="scientific">Nitratireductor pacificus pht-3B</name>
    <dbReference type="NCBI Taxonomy" id="391937"/>
    <lineage>
        <taxon>Bacteria</taxon>
        <taxon>Pseudomonadati</taxon>
        <taxon>Pseudomonadota</taxon>
        <taxon>Alphaproteobacteria</taxon>
        <taxon>Hyphomicrobiales</taxon>
        <taxon>Phyllobacteriaceae</taxon>
        <taxon>Nitratireductor</taxon>
    </lineage>
</organism>
<evidence type="ECO:0000313" key="3">
    <source>
        <dbReference type="EMBL" id="EKF18926.1"/>
    </source>
</evidence>
<dbReference type="Gene3D" id="1.10.287.1490">
    <property type="match status" value="1"/>
</dbReference>
<dbReference type="OrthoDB" id="8480612at2"/>
<dbReference type="Proteomes" id="UP000006786">
    <property type="component" value="Unassembled WGS sequence"/>
</dbReference>
<feature type="compositionally biased region" description="Basic and acidic residues" evidence="2">
    <location>
        <begin position="70"/>
        <end position="87"/>
    </location>
</feature>
<accession>K2M9V7</accession>
<reference evidence="3 4" key="1">
    <citation type="journal article" date="2012" name="J. Bacteriol.">
        <title>Genome Sequence of Nitratireductor pacificus Type Strain pht-3B.</title>
        <authorList>
            <person name="Lai Q."/>
            <person name="Li G."/>
            <person name="Shao Z."/>
        </authorList>
    </citation>
    <scope>NUCLEOTIDE SEQUENCE [LARGE SCALE GENOMIC DNA]</scope>
    <source>
        <strain evidence="4">pht-3B</strain>
    </source>
</reference>
<evidence type="ECO:0000256" key="1">
    <source>
        <dbReference type="SAM" id="Coils"/>
    </source>
</evidence>
<comment type="caution">
    <text evidence="3">The sequence shown here is derived from an EMBL/GenBank/DDBJ whole genome shotgun (WGS) entry which is preliminary data.</text>
</comment>
<dbReference type="EMBL" id="AMRM01000010">
    <property type="protein sequence ID" value="EKF18926.1"/>
    <property type="molecule type" value="Genomic_DNA"/>
</dbReference>
<evidence type="ECO:0000313" key="4">
    <source>
        <dbReference type="Proteomes" id="UP000006786"/>
    </source>
</evidence>
<dbReference type="eggNOG" id="COG4223">
    <property type="taxonomic scope" value="Bacteria"/>
</dbReference>
<feature type="compositionally biased region" description="Basic and acidic residues" evidence="2">
    <location>
        <begin position="25"/>
        <end position="42"/>
    </location>
</feature>